<gene>
    <name evidence="2" type="ORF">OBBRIDRAFT_881196</name>
</gene>
<reference evidence="2 3" key="1">
    <citation type="submission" date="2016-07" db="EMBL/GenBank/DDBJ databases">
        <title>Draft genome of the white-rot fungus Obba rivulosa 3A-2.</title>
        <authorList>
            <consortium name="DOE Joint Genome Institute"/>
            <person name="Miettinen O."/>
            <person name="Riley R."/>
            <person name="Acob R."/>
            <person name="Barry K."/>
            <person name="Cullen D."/>
            <person name="De Vries R."/>
            <person name="Hainaut M."/>
            <person name="Hatakka A."/>
            <person name="Henrissat B."/>
            <person name="Hilden K."/>
            <person name="Kuo R."/>
            <person name="Labutti K."/>
            <person name="Lipzen A."/>
            <person name="Makela M.R."/>
            <person name="Sandor L."/>
            <person name="Spatafora J.W."/>
            <person name="Grigoriev I.V."/>
            <person name="Hibbett D.S."/>
        </authorList>
    </citation>
    <scope>NUCLEOTIDE SEQUENCE [LARGE SCALE GENOMIC DNA]</scope>
    <source>
        <strain evidence="2 3">3A-2</strain>
    </source>
</reference>
<evidence type="ECO:0000313" key="3">
    <source>
        <dbReference type="Proteomes" id="UP000250043"/>
    </source>
</evidence>
<keyword evidence="3" id="KW-1185">Reference proteome</keyword>
<name>A0A8E2DNE1_9APHY</name>
<feature type="transmembrane region" description="Helical" evidence="1">
    <location>
        <begin position="181"/>
        <end position="200"/>
    </location>
</feature>
<dbReference type="EMBL" id="KV722423">
    <property type="protein sequence ID" value="OCH89608.1"/>
    <property type="molecule type" value="Genomic_DNA"/>
</dbReference>
<feature type="transmembrane region" description="Helical" evidence="1">
    <location>
        <begin position="212"/>
        <end position="233"/>
    </location>
</feature>
<keyword evidence="1" id="KW-0812">Transmembrane</keyword>
<evidence type="ECO:0000313" key="2">
    <source>
        <dbReference type="EMBL" id="OCH89608.1"/>
    </source>
</evidence>
<sequence>MPPTYESTVGLPRCSGTQQSVAVALSQHCLCRRSVRSPCAINCRCKNTGPAQKEWDLTWAVFPLKAFRGANFTTLKIQPQWDDADLLRALKKTYDELRTPLRGWCSLKSVGSVTAMVLEDHSFVYPQWVGPPRVSTHRNLRLRWFLKHPESLRGAREFMHVLTARIDLGIEFVERWQASRLAIAILFPVFLSVIAGVLYSALTKDVSSTFTIAGYMTSAYSVWLVLVGVLNLVEF</sequence>
<keyword evidence="1" id="KW-0472">Membrane</keyword>
<protein>
    <submittedName>
        <fullName evidence="2">Uncharacterized protein</fullName>
    </submittedName>
</protein>
<proteinExistence type="predicted"/>
<dbReference type="OrthoDB" id="9988102at2759"/>
<organism evidence="2 3">
    <name type="scientific">Obba rivulosa</name>
    <dbReference type="NCBI Taxonomy" id="1052685"/>
    <lineage>
        <taxon>Eukaryota</taxon>
        <taxon>Fungi</taxon>
        <taxon>Dikarya</taxon>
        <taxon>Basidiomycota</taxon>
        <taxon>Agaricomycotina</taxon>
        <taxon>Agaricomycetes</taxon>
        <taxon>Polyporales</taxon>
        <taxon>Gelatoporiaceae</taxon>
        <taxon>Obba</taxon>
    </lineage>
</organism>
<dbReference type="Proteomes" id="UP000250043">
    <property type="component" value="Unassembled WGS sequence"/>
</dbReference>
<keyword evidence="1" id="KW-1133">Transmembrane helix</keyword>
<dbReference type="AlphaFoldDB" id="A0A8E2DNE1"/>
<accession>A0A8E2DNE1</accession>
<evidence type="ECO:0000256" key="1">
    <source>
        <dbReference type="SAM" id="Phobius"/>
    </source>
</evidence>